<comment type="caution">
    <text evidence="1">The sequence shown here is derived from an EMBL/GenBank/DDBJ whole genome shotgun (WGS) entry which is preliminary data.</text>
</comment>
<keyword evidence="2" id="KW-1185">Reference proteome</keyword>
<protein>
    <submittedName>
        <fullName evidence="1">Uncharacterized protein</fullName>
    </submittedName>
</protein>
<gene>
    <name evidence="1" type="ORF">CPB84DRAFT_1754340</name>
</gene>
<evidence type="ECO:0000313" key="2">
    <source>
        <dbReference type="Proteomes" id="UP000724874"/>
    </source>
</evidence>
<dbReference type="Proteomes" id="UP000724874">
    <property type="component" value="Unassembled WGS sequence"/>
</dbReference>
<evidence type="ECO:0000313" key="1">
    <source>
        <dbReference type="EMBL" id="KAF8870695.1"/>
    </source>
</evidence>
<accession>A0A9P5TEQ3</accession>
<dbReference type="OrthoDB" id="2745898at2759"/>
<sequence>MGDIHIAFDSPRLPPELLEMVVDSLAGLAKSDLGRRSALLACHFVSSSFCHFSRRHLFRKIELTDSNNPEDLSSSLIILHELIGLDSGIANYIKEFSFDLEREETEKKLIGDNSTLVAVLEALHGPDHEIQNFTLSSLWLGLNWLHLNGQFQRAFLNLVISPRLSYLCLRNIYNLPVIFLVGTHIKHLQLYNCVLDAEPVANHHLRYSPENLQSKPEVLDTDLEIPLLFFERTIDSKIDTAINSLRVPSSSIFECSDFEKCMDIVRRSKDTLERLNLRYRSLEFLLRPELGFDLSNVPYLHHLYLYHDGDSDWPEAPGLALGDFVRFLDMAKFPVSGSLQTLEIAMLVNGKINSVQFFLDSFRPENEESQLWSALNAALTRVCLEAKPTVQNLIISFHIEGLNKDDLPCEEPFGEVVEALVRELLDSFSRGERPEAKTVGLKANFVFATPNIIQTDWNALDVVT</sequence>
<name>A0A9P5TEQ3_GYMJU</name>
<proteinExistence type="predicted"/>
<dbReference type="EMBL" id="JADNYJ010000341">
    <property type="protein sequence ID" value="KAF8870695.1"/>
    <property type="molecule type" value="Genomic_DNA"/>
</dbReference>
<dbReference type="AlphaFoldDB" id="A0A9P5TEQ3"/>
<organism evidence="1 2">
    <name type="scientific">Gymnopilus junonius</name>
    <name type="common">Spectacular rustgill mushroom</name>
    <name type="synonym">Gymnopilus spectabilis subsp. junonius</name>
    <dbReference type="NCBI Taxonomy" id="109634"/>
    <lineage>
        <taxon>Eukaryota</taxon>
        <taxon>Fungi</taxon>
        <taxon>Dikarya</taxon>
        <taxon>Basidiomycota</taxon>
        <taxon>Agaricomycotina</taxon>
        <taxon>Agaricomycetes</taxon>
        <taxon>Agaricomycetidae</taxon>
        <taxon>Agaricales</taxon>
        <taxon>Agaricineae</taxon>
        <taxon>Hymenogastraceae</taxon>
        <taxon>Gymnopilus</taxon>
    </lineage>
</organism>
<reference evidence="1" key="1">
    <citation type="submission" date="2020-11" db="EMBL/GenBank/DDBJ databases">
        <authorList>
            <consortium name="DOE Joint Genome Institute"/>
            <person name="Ahrendt S."/>
            <person name="Riley R."/>
            <person name="Andreopoulos W."/>
            <person name="LaButti K."/>
            <person name="Pangilinan J."/>
            <person name="Ruiz-duenas F.J."/>
            <person name="Barrasa J.M."/>
            <person name="Sanchez-Garcia M."/>
            <person name="Camarero S."/>
            <person name="Miyauchi S."/>
            <person name="Serrano A."/>
            <person name="Linde D."/>
            <person name="Babiker R."/>
            <person name="Drula E."/>
            <person name="Ayuso-Fernandez I."/>
            <person name="Pacheco R."/>
            <person name="Padilla G."/>
            <person name="Ferreira P."/>
            <person name="Barriuso J."/>
            <person name="Kellner H."/>
            <person name="Castanera R."/>
            <person name="Alfaro M."/>
            <person name="Ramirez L."/>
            <person name="Pisabarro A.G."/>
            <person name="Kuo A."/>
            <person name="Tritt A."/>
            <person name="Lipzen A."/>
            <person name="He G."/>
            <person name="Yan M."/>
            <person name="Ng V."/>
            <person name="Cullen D."/>
            <person name="Martin F."/>
            <person name="Rosso M.-N."/>
            <person name="Henrissat B."/>
            <person name="Hibbett D."/>
            <person name="Martinez A.T."/>
            <person name="Grigoriev I.V."/>
        </authorList>
    </citation>
    <scope>NUCLEOTIDE SEQUENCE</scope>
    <source>
        <strain evidence="1">AH 44721</strain>
    </source>
</reference>